<dbReference type="PROSITE" id="PS51419">
    <property type="entry name" value="RAB"/>
    <property type="match status" value="1"/>
</dbReference>
<dbReference type="SUPFAM" id="SSF52540">
    <property type="entry name" value="P-loop containing nucleoside triphosphate hydrolases"/>
    <property type="match status" value="1"/>
</dbReference>
<evidence type="ECO:0000256" key="4">
    <source>
        <dbReference type="ARBA" id="ARBA00048098"/>
    </source>
</evidence>
<dbReference type="Gene3D" id="3.40.50.300">
    <property type="entry name" value="P-loop containing nucleotide triphosphate hydrolases"/>
    <property type="match status" value="1"/>
</dbReference>
<evidence type="ECO:0000256" key="2">
    <source>
        <dbReference type="ARBA" id="ARBA00011984"/>
    </source>
</evidence>
<dbReference type="PROSITE" id="PS51421">
    <property type="entry name" value="RAS"/>
    <property type="match status" value="1"/>
</dbReference>
<dbReference type="EMBL" id="JBFXLR010000070">
    <property type="protein sequence ID" value="KAL2839842.1"/>
    <property type="molecule type" value="Genomic_DNA"/>
</dbReference>
<keyword evidence="6" id="KW-1185">Reference proteome</keyword>
<comment type="caution">
    <text evidence="5">The sequence shown here is derived from an EMBL/GenBank/DDBJ whole genome shotgun (WGS) entry which is preliminary data.</text>
</comment>
<keyword evidence="3" id="KW-0378">Hydrolase</keyword>
<dbReference type="EC" id="3.6.5.2" evidence="2"/>
<dbReference type="InterPro" id="IPR051065">
    <property type="entry name" value="Ras-related_GTPase"/>
</dbReference>
<organism evidence="5 6">
    <name type="scientific">Aspergillus pseudodeflectus</name>
    <dbReference type="NCBI Taxonomy" id="176178"/>
    <lineage>
        <taxon>Eukaryota</taxon>
        <taxon>Fungi</taxon>
        <taxon>Dikarya</taxon>
        <taxon>Ascomycota</taxon>
        <taxon>Pezizomycotina</taxon>
        <taxon>Eurotiomycetes</taxon>
        <taxon>Eurotiomycetidae</taxon>
        <taxon>Eurotiales</taxon>
        <taxon>Aspergillaceae</taxon>
        <taxon>Aspergillus</taxon>
        <taxon>Aspergillus subgen. Nidulantes</taxon>
    </lineage>
</organism>
<evidence type="ECO:0000313" key="5">
    <source>
        <dbReference type="EMBL" id="KAL2839842.1"/>
    </source>
</evidence>
<accession>A0ABR4JIF9</accession>
<protein>
    <recommendedName>
        <fullName evidence="2">small monomeric GTPase</fullName>
        <ecNumber evidence="2">3.6.5.2</ecNumber>
    </recommendedName>
</protein>
<evidence type="ECO:0000256" key="1">
    <source>
        <dbReference type="ARBA" id="ARBA00008344"/>
    </source>
</evidence>
<dbReference type="PANTHER" id="PTHR45704">
    <property type="entry name" value="RAS-LIKE FAMILY MEMBER 11"/>
    <property type="match status" value="1"/>
</dbReference>
<sequence>MSKKELSGAVVFGWYKVGKTALISKFIDGAFNEDEYRPTGFVQLYTKHGYQYPPRWVSNADQEPMPEVGATRGDGSVPDAEQTYRLKELDAHSKMQPQSQSQFEAVDYTILEATDTGCIVERRDWVYAKMTAIILAYAITDPMSFQIARDILSRARGRESEAKIFLVGMLADCEQECRVSLEQGEELAKEFGVDFRELSPLRDADGVDRLFGEVAGFLVLGEKQDKVKASSGSRGGGGGAGLTVRERIKGFIPWPPIQT</sequence>
<reference evidence="5 6" key="1">
    <citation type="submission" date="2024-07" db="EMBL/GenBank/DDBJ databases">
        <title>Section-level genome sequencing and comparative genomics of Aspergillus sections Usti and Cavernicolus.</title>
        <authorList>
            <consortium name="Lawrence Berkeley National Laboratory"/>
            <person name="Nybo J.L."/>
            <person name="Vesth T.C."/>
            <person name="Theobald S."/>
            <person name="Frisvad J.C."/>
            <person name="Larsen T.O."/>
            <person name="Kjaerboelling I."/>
            <person name="Rothschild-Mancinelli K."/>
            <person name="Lyhne E.K."/>
            <person name="Kogle M.E."/>
            <person name="Barry K."/>
            <person name="Clum A."/>
            <person name="Na H."/>
            <person name="Ledsgaard L."/>
            <person name="Lin J."/>
            <person name="Lipzen A."/>
            <person name="Kuo A."/>
            <person name="Riley R."/>
            <person name="Mondo S."/>
            <person name="LaButti K."/>
            <person name="Haridas S."/>
            <person name="Pangalinan J."/>
            <person name="Salamov A.A."/>
            <person name="Simmons B.A."/>
            <person name="Magnuson J.K."/>
            <person name="Chen J."/>
            <person name="Drula E."/>
            <person name="Henrissat B."/>
            <person name="Wiebenga A."/>
            <person name="Lubbers R.J."/>
            <person name="Gomes A.C."/>
            <person name="Macurrencykelacurrency M.R."/>
            <person name="Stajich J."/>
            <person name="Grigoriev I.V."/>
            <person name="Mortensen U.H."/>
            <person name="De vries R.P."/>
            <person name="Baker S.E."/>
            <person name="Andersen M.R."/>
        </authorList>
    </citation>
    <scope>NUCLEOTIDE SEQUENCE [LARGE SCALE GENOMIC DNA]</scope>
    <source>
        <strain evidence="5 6">CBS 756.74</strain>
    </source>
</reference>
<comment type="catalytic activity">
    <reaction evidence="4">
        <text>GTP + H2O = GDP + phosphate + H(+)</text>
        <dbReference type="Rhea" id="RHEA:19669"/>
        <dbReference type="ChEBI" id="CHEBI:15377"/>
        <dbReference type="ChEBI" id="CHEBI:15378"/>
        <dbReference type="ChEBI" id="CHEBI:37565"/>
        <dbReference type="ChEBI" id="CHEBI:43474"/>
        <dbReference type="ChEBI" id="CHEBI:58189"/>
        <dbReference type="EC" id="3.6.5.2"/>
    </reaction>
</comment>
<dbReference type="Proteomes" id="UP001610444">
    <property type="component" value="Unassembled WGS sequence"/>
</dbReference>
<dbReference type="GeneID" id="98162224"/>
<dbReference type="RefSeq" id="XP_070893730.1">
    <property type="nucleotide sequence ID" value="XM_071047060.1"/>
</dbReference>
<proteinExistence type="inferred from homology"/>
<dbReference type="InterPro" id="IPR001806">
    <property type="entry name" value="Small_GTPase"/>
</dbReference>
<gene>
    <name evidence="5" type="ORF">BJX68DRAFT_271894</name>
</gene>
<name>A0ABR4JIF9_9EURO</name>
<evidence type="ECO:0000256" key="3">
    <source>
        <dbReference type="ARBA" id="ARBA00022801"/>
    </source>
</evidence>
<dbReference type="InterPro" id="IPR027417">
    <property type="entry name" value="P-loop_NTPase"/>
</dbReference>
<comment type="similarity">
    <text evidence="1">Belongs to the small GTPase superfamily. Ras family.</text>
</comment>
<dbReference type="Pfam" id="PF00071">
    <property type="entry name" value="Ras"/>
    <property type="match status" value="1"/>
</dbReference>
<evidence type="ECO:0000313" key="6">
    <source>
        <dbReference type="Proteomes" id="UP001610444"/>
    </source>
</evidence>